<sequence>MRSAARNTPDHGTGAGSGDAVTEEPDIEEHPESPGERTVAFRPIRDDEPDPELPSRPSDSRGPLPAPSAPAPSAPAPSEPAVEIAQETVPDSSGEEDDRAPEVDDGLERPADPGTVPHDAVPDGAAPDGTVVNDTADDDAGDGAAGDAPEGSSADAEAGGQEPGGQEAGGQEAGGQEAGGPEGGGPEGGDGEQDAEDVTDAETAEEEDGSGDDRVRSFPMPEPVSAALTEALNQLRTAVKGLHFGLDVPGSQEARKAQAAVLAQLDDYVIPRVHMSTAPALIVVAGSTGAGKSTIVNSLAGRKVSATGVRRPTTATPVLACHPDDHEWYARGDLLGDLHRLDEPRRDAPPGSVVLTSSPSLPRGLALLDTPDIDSVVEEHHEIAHRMLDAADLWVFVTTASRYADAPSWGLLRRAKERGARLVIVLSRVPPKSRDVVVKHFGRMLKEYGLGEVECFVINETAVREGRLPEIEIADLRMWLSALSVDDERREAAVKTTLNGVLNSFRTRLPALARHLETQVALRADLRSDVDAAYMGVLAGIDEATRDGSLLRGEVLARWQDFAGSGDLMRTLQLRRGGKGHQQGPERVRGLRTALRSGLEALVNTAVQQAAEEVVARWRQRAGAGDRLAATPGLGRPSEEIGRRITRTITAWQDHVTELIRTEGVTKRSVAKLISFDVESLSLIFMIGLLGYGATDAPAGAAAGALPQRLLRGLLGAESLRNISAKARSDLRARVGLLFDEETLRYVDALDSAGIPDEAAATRLYQATYNLEVAR</sequence>
<feature type="compositionally biased region" description="Basic and acidic residues" evidence="1">
    <location>
        <begin position="100"/>
        <end position="111"/>
    </location>
</feature>
<dbReference type="InterPro" id="IPR005662">
    <property type="entry name" value="GTPase_Era-like"/>
</dbReference>
<name>A0ABV0AZ18_9ACTN</name>
<feature type="compositionally biased region" description="Acidic residues" evidence="1">
    <location>
        <begin position="189"/>
        <end position="210"/>
    </location>
</feature>
<feature type="compositionally biased region" description="Gly residues" evidence="1">
    <location>
        <begin position="161"/>
        <end position="188"/>
    </location>
</feature>
<dbReference type="InterPro" id="IPR027417">
    <property type="entry name" value="P-loop_NTPase"/>
</dbReference>
<evidence type="ECO:0000313" key="3">
    <source>
        <dbReference type="EMBL" id="MEN3539296.1"/>
    </source>
</evidence>
<dbReference type="Gene3D" id="3.40.50.300">
    <property type="entry name" value="P-loop containing nucleotide triphosphate hydrolases"/>
    <property type="match status" value="1"/>
</dbReference>
<protein>
    <submittedName>
        <fullName evidence="3">Dynamin family protein</fullName>
    </submittedName>
</protein>
<evidence type="ECO:0000256" key="1">
    <source>
        <dbReference type="SAM" id="MobiDB-lite"/>
    </source>
</evidence>
<accession>A0ABV0AZ18</accession>
<feature type="region of interest" description="Disordered" evidence="1">
    <location>
        <begin position="1"/>
        <end position="220"/>
    </location>
</feature>
<dbReference type="EMBL" id="JBDJAW010000031">
    <property type="protein sequence ID" value="MEN3539296.1"/>
    <property type="molecule type" value="Genomic_DNA"/>
</dbReference>
<evidence type="ECO:0000259" key="2">
    <source>
        <dbReference type="Pfam" id="PF00350"/>
    </source>
</evidence>
<feature type="compositionally biased region" description="Pro residues" evidence="1">
    <location>
        <begin position="64"/>
        <end position="78"/>
    </location>
</feature>
<gene>
    <name evidence="3" type="ORF">AAH991_29575</name>
</gene>
<organism evidence="3 4">
    <name type="scientific">Microbispora maris</name>
    <dbReference type="NCBI Taxonomy" id="3144104"/>
    <lineage>
        <taxon>Bacteria</taxon>
        <taxon>Bacillati</taxon>
        <taxon>Actinomycetota</taxon>
        <taxon>Actinomycetes</taxon>
        <taxon>Streptosporangiales</taxon>
        <taxon>Streptosporangiaceae</taxon>
        <taxon>Microbispora</taxon>
    </lineage>
</organism>
<dbReference type="Proteomes" id="UP001447516">
    <property type="component" value="Unassembled WGS sequence"/>
</dbReference>
<dbReference type="PANTHER" id="PTHR42698">
    <property type="entry name" value="GTPASE ERA"/>
    <property type="match status" value="1"/>
</dbReference>
<comment type="caution">
    <text evidence="3">The sequence shown here is derived from an EMBL/GenBank/DDBJ whole genome shotgun (WGS) entry which is preliminary data.</text>
</comment>
<dbReference type="SUPFAM" id="SSF52540">
    <property type="entry name" value="P-loop containing nucleoside triphosphate hydrolases"/>
    <property type="match status" value="1"/>
</dbReference>
<feature type="domain" description="Dynamin N-terminal" evidence="2">
    <location>
        <begin position="282"/>
        <end position="427"/>
    </location>
</feature>
<dbReference type="InterPro" id="IPR045063">
    <property type="entry name" value="Dynamin_N"/>
</dbReference>
<keyword evidence="4" id="KW-1185">Reference proteome</keyword>
<feature type="compositionally biased region" description="Low complexity" evidence="1">
    <location>
        <begin position="145"/>
        <end position="160"/>
    </location>
</feature>
<reference evidence="3 4" key="1">
    <citation type="submission" date="2024-05" db="EMBL/GenBank/DDBJ databases">
        <title>Microbispora sp.ZYX-F-249.</title>
        <authorList>
            <person name="Xie H."/>
        </authorList>
    </citation>
    <scope>NUCLEOTIDE SEQUENCE [LARGE SCALE GENOMIC DNA]</scope>
    <source>
        <strain evidence="3 4">ZYX-F-249</strain>
    </source>
</reference>
<evidence type="ECO:0000313" key="4">
    <source>
        <dbReference type="Proteomes" id="UP001447516"/>
    </source>
</evidence>
<proteinExistence type="predicted"/>
<dbReference type="RefSeq" id="WP_346229199.1">
    <property type="nucleotide sequence ID" value="NZ_JBDJAW010000031.1"/>
</dbReference>
<dbReference type="Pfam" id="PF00350">
    <property type="entry name" value="Dynamin_N"/>
    <property type="match status" value="1"/>
</dbReference>
<dbReference type="PANTHER" id="PTHR42698:SF1">
    <property type="entry name" value="GTPASE ERA, MITOCHONDRIAL"/>
    <property type="match status" value="1"/>
</dbReference>